<dbReference type="RefSeq" id="WP_010528870.1">
    <property type="nucleotide sequence ID" value="NZ_AFSL01000105.1"/>
</dbReference>
<name>A0A1I2E6T1_9BACT</name>
<proteinExistence type="predicted"/>
<evidence type="ECO:0000259" key="2">
    <source>
        <dbReference type="SMART" id="SM00867"/>
    </source>
</evidence>
<dbReference type="SUPFAM" id="SSF101874">
    <property type="entry name" value="YceI-like"/>
    <property type="match status" value="1"/>
</dbReference>
<feature type="domain" description="Lipid/polyisoprenoid-binding YceI-like" evidence="2">
    <location>
        <begin position="24"/>
        <end position="190"/>
    </location>
</feature>
<dbReference type="PANTHER" id="PTHR34406:SF1">
    <property type="entry name" value="PROTEIN YCEI"/>
    <property type="match status" value="1"/>
</dbReference>
<organism evidence="3 4">
    <name type="scientific">Thermophagus xiamenensis</name>
    <dbReference type="NCBI Taxonomy" id="385682"/>
    <lineage>
        <taxon>Bacteria</taxon>
        <taxon>Pseudomonadati</taxon>
        <taxon>Bacteroidota</taxon>
        <taxon>Bacteroidia</taxon>
        <taxon>Marinilabiliales</taxon>
        <taxon>Marinilabiliaceae</taxon>
        <taxon>Thermophagus</taxon>
    </lineage>
</organism>
<dbReference type="Proteomes" id="UP000181976">
    <property type="component" value="Unassembled WGS sequence"/>
</dbReference>
<dbReference type="InterPro" id="IPR036761">
    <property type="entry name" value="TTHA0802/YceI-like_sf"/>
</dbReference>
<keyword evidence="1" id="KW-0732">Signal</keyword>
<dbReference type="InterPro" id="IPR007372">
    <property type="entry name" value="Lipid/polyisoprenoid-bd_YceI"/>
</dbReference>
<sequence length="190" mass="21027">MKKFLISIFSVGLFLTAPLAFGQKMELNVSKSSIVWTGKKIGGSHTGNVQFHSGYLTKSGDRFVKGEFVVDMTSLSNTDLEDEGLRAKLIGHLKSDDFFSVEKYPTATLVIKNGVKVNDSTWKFEGTLTIKGISNPVSFEATADGQVFKGVLTVDRSQFDVRYGSKSFFDNLGDNLIYDDFDLAFEVSFE</sequence>
<dbReference type="AlphaFoldDB" id="A0A1I2E6T1"/>
<protein>
    <submittedName>
        <fullName evidence="3">Polyisoprenoid-binding protein YceI</fullName>
    </submittedName>
</protein>
<dbReference type="Gene3D" id="2.40.128.110">
    <property type="entry name" value="Lipid/polyisoprenoid-binding, YceI-like"/>
    <property type="match status" value="1"/>
</dbReference>
<evidence type="ECO:0000313" key="3">
    <source>
        <dbReference type="EMBL" id="SFE88545.1"/>
    </source>
</evidence>
<dbReference type="eggNOG" id="COG2353">
    <property type="taxonomic scope" value="Bacteria"/>
</dbReference>
<feature type="chain" id="PRO_5010209513" evidence="1">
    <location>
        <begin position="23"/>
        <end position="190"/>
    </location>
</feature>
<reference evidence="3 4" key="1">
    <citation type="submission" date="2016-10" db="EMBL/GenBank/DDBJ databases">
        <authorList>
            <person name="de Groot N.N."/>
        </authorList>
    </citation>
    <scope>NUCLEOTIDE SEQUENCE [LARGE SCALE GENOMIC DNA]</scope>
    <source>
        <strain evidence="3 4">DSM 19012</strain>
    </source>
</reference>
<feature type="signal peptide" evidence="1">
    <location>
        <begin position="1"/>
        <end position="22"/>
    </location>
</feature>
<dbReference type="PANTHER" id="PTHR34406">
    <property type="entry name" value="PROTEIN YCEI"/>
    <property type="match status" value="1"/>
</dbReference>
<dbReference type="Pfam" id="PF04264">
    <property type="entry name" value="YceI"/>
    <property type="match status" value="1"/>
</dbReference>
<gene>
    <name evidence="3" type="ORF">SAMN05444380_12161</name>
</gene>
<accession>A0A1I2E6T1</accession>
<keyword evidence="4" id="KW-1185">Reference proteome</keyword>
<dbReference type="SMART" id="SM00867">
    <property type="entry name" value="YceI"/>
    <property type="match status" value="1"/>
</dbReference>
<evidence type="ECO:0000313" key="4">
    <source>
        <dbReference type="Proteomes" id="UP000181976"/>
    </source>
</evidence>
<dbReference type="OrthoDB" id="951410at2"/>
<evidence type="ECO:0000256" key="1">
    <source>
        <dbReference type="SAM" id="SignalP"/>
    </source>
</evidence>
<dbReference type="STRING" id="385682.SAMN05444380_12161"/>
<dbReference type="EMBL" id="FONA01000021">
    <property type="protein sequence ID" value="SFE88545.1"/>
    <property type="molecule type" value="Genomic_DNA"/>
</dbReference>
<dbReference type="InParanoid" id="A0A1I2E6T1"/>